<protein>
    <submittedName>
        <fullName evidence="2">Uncharacterized protein</fullName>
    </submittedName>
</protein>
<evidence type="ECO:0000313" key="3">
    <source>
        <dbReference type="Proteomes" id="UP000231134"/>
    </source>
</evidence>
<name>A0A2M9A4D9_9BACT</name>
<feature type="chain" id="PRO_5014870393" evidence="1">
    <location>
        <begin position="23"/>
        <end position="421"/>
    </location>
</feature>
<evidence type="ECO:0000313" key="2">
    <source>
        <dbReference type="EMBL" id="PJJ40580.1"/>
    </source>
</evidence>
<keyword evidence="3" id="KW-1185">Reference proteome</keyword>
<feature type="signal peptide" evidence="1">
    <location>
        <begin position="1"/>
        <end position="22"/>
    </location>
</feature>
<keyword evidence="1" id="KW-0732">Signal</keyword>
<accession>A0A2M9A4D9</accession>
<dbReference type="EMBL" id="PGEX01000001">
    <property type="protein sequence ID" value="PJJ40580.1"/>
    <property type="molecule type" value="Genomic_DNA"/>
</dbReference>
<proteinExistence type="predicted"/>
<dbReference type="Proteomes" id="UP000231134">
    <property type="component" value="Unassembled WGS sequence"/>
</dbReference>
<evidence type="ECO:0000256" key="1">
    <source>
        <dbReference type="SAM" id="SignalP"/>
    </source>
</evidence>
<dbReference type="AlphaFoldDB" id="A0A2M9A4D9"/>
<gene>
    <name evidence="2" type="ORF">BGX16_0510</name>
</gene>
<reference evidence="2 3" key="1">
    <citation type="submission" date="2017-11" db="EMBL/GenBank/DDBJ databases">
        <title>Animal gut microbial communities from fecal samples from Wisconsin, USA.</title>
        <authorList>
            <person name="Neumann A."/>
        </authorList>
    </citation>
    <scope>NUCLEOTIDE SEQUENCE [LARGE SCALE GENOMIC DNA]</scope>
    <source>
        <strain evidence="2 3">UWS3</strain>
    </source>
</reference>
<comment type="caution">
    <text evidence="2">The sequence shown here is derived from an EMBL/GenBank/DDBJ whole genome shotgun (WGS) entry which is preliminary data.</text>
</comment>
<organism evidence="2 3">
    <name type="scientific">Hallerella succinigenes</name>
    <dbReference type="NCBI Taxonomy" id="1896222"/>
    <lineage>
        <taxon>Bacteria</taxon>
        <taxon>Pseudomonadati</taxon>
        <taxon>Fibrobacterota</taxon>
        <taxon>Fibrobacteria</taxon>
        <taxon>Fibrobacterales</taxon>
        <taxon>Fibrobacteraceae</taxon>
        <taxon>Hallerella</taxon>
    </lineage>
</organism>
<sequence>MRRGGWFLLLGCVLFFTNGAFAHAVQDSLFEKALDAESAGDVVQTIALLEQANSYQGKYNAEIREILDSYYEALQMKDSSTRDSAVSFASEDSAKNRLNFLSRVEFIGIKYDEYGDSLGANEYSGEAYLQIGAEYEIRRGTLSHFFMASFSTVQFMREDGTVFDTSRWAFTPSLEYTVQGDRFVASLGGDVNISERDGAVFGVNLAVEKDFYVLEDYRAGVSAFGYLNDRIRTHAKIGGYWEYRPQYGFWTNLSLSGRFERDTSVSAYFWHSTDTGFGGFWEYGADSSIPVLDSVQERYYLGRNVKIGPEVRMQMGFRFNKMFSLDFLGYFFWSYNPFEDEWMTFVDEVEGQAGWVNLTWNREILQGSARLRLNWHGEHFGTYLSVWTYFLRYLDLPSGHPEIYAYAYILGEIRLGATFRF</sequence>